<reference evidence="16 17" key="2">
    <citation type="journal article" date="2016" name="Environ. Microbiol. Rep.">
        <title>Metagenomic evidence for the presence of phototrophic Gemmatimonadetes bacteria in diverse environments.</title>
        <authorList>
            <person name="Zeng Y."/>
            <person name="Baumbach J."/>
            <person name="Barbosa E.G."/>
            <person name="Azevedo V."/>
            <person name="Zhang C."/>
            <person name="Koblizek M."/>
        </authorList>
    </citation>
    <scope>NUCLEOTIDE SEQUENCE [LARGE SCALE GENOMIC DNA]</scope>
    <source>
        <strain evidence="16 17">AP64</strain>
    </source>
</reference>
<keyword evidence="9 10" id="KW-0998">Cell outer membrane</keyword>
<dbReference type="InterPro" id="IPR012910">
    <property type="entry name" value="Plug_dom"/>
</dbReference>
<dbReference type="InterPro" id="IPR037066">
    <property type="entry name" value="Plug_dom_sf"/>
</dbReference>
<dbReference type="GO" id="GO:0044718">
    <property type="term" value="P:siderophore transmembrane transport"/>
    <property type="evidence" value="ECO:0007669"/>
    <property type="project" value="TreeGrafter"/>
</dbReference>
<feature type="signal peptide" evidence="13">
    <location>
        <begin position="1"/>
        <end position="22"/>
    </location>
</feature>
<dbReference type="InterPro" id="IPR000531">
    <property type="entry name" value="Beta-barrel_TonB"/>
</dbReference>
<keyword evidence="5 13" id="KW-0732">Signal</keyword>
<reference evidence="16 17" key="1">
    <citation type="journal article" date="2014" name="Proc. Natl. Acad. Sci. U.S.A.">
        <title>Functional type 2 photosynthetic reaction centers found in the rare bacterial phylum Gemmatimonadetes.</title>
        <authorList>
            <person name="Zeng Y."/>
            <person name="Feng F."/>
            <person name="Medova H."/>
            <person name="Dean J."/>
            <person name="Koblizek M."/>
        </authorList>
    </citation>
    <scope>NUCLEOTIDE SEQUENCE [LARGE SCALE GENOMIC DNA]</scope>
    <source>
        <strain evidence="16 17">AP64</strain>
    </source>
</reference>
<evidence type="ECO:0000256" key="9">
    <source>
        <dbReference type="ARBA" id="ARBA00023237"/>
    </source>
</evidence>
<dbReference type="EMBL" id="CP011454">
    <property type="protein sequence ID" value="AMW04183.1"/>
    <property type="molecule type" value="Genomic_DNA"/>
</dbReference>
<evidence type="ECO:0000256" key="8">
    <source>
        <dbReference type="ARBA" id="ARBA00023170"/>
    </source>
</evidence>
<dbReference type="eggNOG" id="COG4206">
    <property type="taxonomic scope" value="Bacteria"/>
</dbReference>
<keyword evidence="3 10" id="KW-1134">Transmembrane beta strand</keyword>
<dbReference type="STRING" id="1379270.GEMMAAP_03700"/>
<comment type="subcellular location">
    <subcellularLocation>
        <location evidence="1 10">Cell outer membrane</location>
        <topology evidence="1 10">Multi-pass membrane protein</topology>
    </subcellularLocation>
</comment>
<dbReference type="SUPFAM" id="SSF56935">
    <property type="entry name" value="Porins"/>
    <property type="match status" value="1"/>
</dbReference>
<keyword evidence="8" id="KW-0675">Receptor</keyword>
<dbReference type="PANTHER" id="PTHR30069:SF29">
    <property type="entry name" value="HEMOGLOBIN AND HEMOGLOBIN-HAPTOGLOBIN-BINDING PROTEIN 1-RELATED"/>
    <property type="match status" value="1"/>
</dbReference>
<evidence type="ECO:0000256" key="10">
    <source>
        <dbReference type="PROSITE-ProRule" id="PRU01360"/>
    </source>
</evidence>
<feature type="chain" id="PRO_5007506837" evidence="13">
    <location>
        <begin position="23"/>
        <end position="697"/>
    </location>
</feature>
<keyword evidence="7 10" id="KW-0472">Membrane</keyword>
<evidence type="ECO:0000256" key="4">
    <source>
        <dbReference type="ARBA" id="ARBA00022692"/>
    </source>
</evidence>
<evidence type="ECO:0000313" key="16">
    <source>
        <dbReference type="EMBL" id="AMW04183.1"/>
    </source>
</evidence>
<dbReference type="PANTHER" id="PTHR30069">
    <property type="entry name" value="TONB-DEPENDENT OUTER MEMBRANE RECEPTOR"/>
    <property type="match status" value="1"/>
</dbReference>
<feature type="domain" description="TonB-dependent receptor plug" evidence="15">
    <location>
        <begin position="67"/>
        <end position="152"/>
    </location>
</feature>
<dbReference type="KEGG" id="gph:GEMMAAP_03700"/>
<keyword evidence="2 10" id="KW-0813">Transport</keyword>
<feature type="region of interest" description="Disordered" evidence="12">
    <location>
        <begin position="213"/>
        <end position="239"/>
    </location>
</feature>
<evidence type="ECO:0000256" key="1">
    <source>
        <dbReference type="ARBA" id="ARBA00004571"/>
    </source>
</evidence>
<dbReference type="RefSeq" id="WP_026850178.1">
    <property type="nucleotide sequence ID" value="NZ_CP011454.1"/>
</dbReference>
<comment type="similarity">
    <text evidence="10 11">Belongs to the TonB-dependent receptor family.</text>
</comment>
<evidence type="ECO:0000313" key="17">
    <source>
        <dbReference type="Proteomes" id="UP000076404"/>
    </source>
</evidence>
<evidence type="ECO:0000256" key="6">
    <source>
        <dbReference type="ARBA" id="ARBA00023077"/>
    </source>
</evidence>
<dbReference type="OrthoDB" id="98353at2"/>
<accession>A0A143BHV0</accession>
<evidence type="ECO:0000259" key="14">
    <source>
        <dbReference type="Pfam" id="PF00593"/>
    </source>
</evidence>
<dbReference type="AlphaFoldDB" id="A0A143BHV0"/>
<protein>
    <submittedName>
        <fullName evidence="16">Uncharacterized protein</fullName>
    </submittedName>
</protein>
<dbReference type="GO" id="GO:0015344">
    <property type="term" value="F:siderophore uptake transmembrane transporter activity"/>
    <property type="evidence" value="ECO:0007669"/>
    <property type="project" value="TreeGrafter"/>
</dbReference>
<organism evidence="16 17">
    <name type="scientific">Gemmatimonas phototrophica</name>
    <dbReference type="NCBI Taxonomy" id="1379270"/>
    <lineage>
        <taxon>Bacteria</taxon>
        <taxon>Pseudomonadati</taxon>
        <taxon>Gemmatimonadota</taxon>
        <taxon>Gemmatimonadia</taxon>
        <taxon>Gemmatimonadales</taxon>
        <taxon>Gemmatimonadaceae</taxon>
        <taxon>Gemmatimonas</taxon>
    </lineage>
</organism>
<evidence type="ECO:0000259" key="15">
    <source>
        <dbReference type="Pfam" id="PF07715"/>
    </source>
</evidence>
<evidence type="ECO:0000256" key="2">
    <source>
        <dbReference type="ARBA" id="ARBA00022448"/>
    </source>
</evidence>
<dbReference type="Gene3D" id="2.40.170.20">
    <property type="entry name" value="TonB-dependent receptor, beta-barrel domain"/>
    <property type="match status" value="1"/>
</dbReference>
<dbReference type="GO" id="GO:0009279">
    <property type="term" value="C:cell outer membrane"/>
    <property type="evidence" value="ECO:0007669"/>
    <property type="project" value="UniProtKB-SubCell"/>
</dbReference>
<gene>
    <name evidence="16" type="ORF">GEMMAAP_03700</name>
</gene>
<keyword evidence="17" id="KW-1185">Reference proteome</keyword>
<dbReference type="InterPro" id="IPR036942">
    <property type="entry name" value="Beta-barrel_TonB_sf"/>
</dbReference>
<evidence type="ECO:0000256" key="5">
    <source>
        <dbReference type="ARBA" id="ARBA00022729"/>
    </source>
</evidence>
<dbReference type="Pfam" id="PF00593">
    <property type="entry name" value="TonB_dep_Rec_b-barrel"/>
    <property type="match status" value="1"/>
</dbReference>
<proteinExistence type="inferred from homology"/>
<evidence type="ECO:0000256" key="13">
    <source>
        <dbReference type="SAM" id="SignalP"/>
    </source>
</evidence>
<keyword evidence="4 10" id="KW-0812">Transmembrane</keyword>
<evidence type="ECO:0000256" key="3">
    <source>
        <dbReference type="ARBA" id="ARBA00022452"/>
    </source>
</evidence>
<dbReference type="PROSITE" id="PS52016">
    <property type="entry name" value="TONB_DEPENDENT_REC_3"/>
    <property type="match status" value="1"/>
</dbReference>
<evidence type="ECO:0000256" key="7">
    <source>
        <dbReference type="ARBA" id="ARBA00023136"/>
    </source>
</evidence>
<dbReference type="Proteomes" id="UP000076404">
    <property type="component" value="Chromosome"/>
</dbReference>
<keyword evidence="6 11" id="KW-0798">TonB box</keyword>
<dbReference type="Pfam" id="PF07715">
    <property type="entry name" value="Plug"/>
    <property type="match status" value="1"/>
</dbReference>
<name>A0A143BHV0_9BACT</name>
<dbReference type="InterPro" id="IPR039426">
    <property type="entry name" value="TonB-dep_rcpt-like"/>
</dbReference>
<evidence type="ECO:0000256" key="12">
    <source>
        <dbReference type="SAM" id="MobiDB-lite"/>
    </source>
</evidence>
<evidence type="ECO:0000256" key="11">
    <source>
        <dbReference type="RuleBase" id="RU003357"/>
    </source>
</evidence>
<sequence length="697" mass="74877">MSLPVRLLWCAALLFAVPSVQAQKTSQDSSARRIEPITVRGARAPSVTGGATAVTIRPDSLPVPLAPAPHIGDVLRQTAFVLVRQNSRGEMEIGVRGSDSRQAAVLLDGLPLTVGWDARTDPSLIPTTGVEQIVVVRGLATLLGGANTLGGVIRMDLNGPLARSTPRTTSLQIGTGIDQYASRVLSLNAARPMDVAGGTLRIRGGITQRQRDGFALPSGNLGDGLTGGTADPGSPDNRALRTNTDQQQLDGYAAVRYDHRSGAFVGLTATGYDTERGVAPEQHIQLPRYWRYPSQSRTLGILSAGSGVRKTSLGYGSLQASVGRSTQQVEIESFTNRSYNTLLSRELGDEVSDVYRVAATHSLPRNAQLRVAATGTRVVYDETLDAQRATARATRYEQRLASLGAELDVPIHERLLVSGGVVQDDARTPQSGGRPSLGTLSRAGWRLGSTLRFNDGVRLHASVSERARFAALRELYSGALDRFDPNPLLRPERLLGMEAGITLDGGAFAQRGVQLQAVGFRHTLDDAVVRISLPNRLFRRINRDEIRSHGLELLASWTPSALKGTTLSGDATLQRIRVLDPSITTSANNERRAEHNPERRASLAVTSPLVAGMRASLMARHVGVQYCQHPDLARQVELGAQTIGDAAITRTFTMRRSGLLQRLAAVFAVDNLGDRAAYDQCGLPQPGRTLRLGLTLG</sequence>
<feature type="domain" description="TonB-dependent receptor-like beta-barrel" evidence="14">
    <location>
        <begin position="208"/>
        <end position="672"/>
    </location>
</feature>
<dbReference type="Gene3D" id="2.170.130.10">
    <property type="entry name" value="TonB-dependent receptor, plug domain"/>
    <property type="match status" value="1"/>
</dbReference>